<evidence type="ECO:0000313" key="2">
    <source>
        <dbReference type="Proteomes" id="UP001521116"/>
    </source>
</evidence>
<sequence length="226" mass="25183">MAGAEKLAAISALARATYLKRHTDYIAGLWRDSIIPGLTWRRQGPRGQKNKAYNCPSWSWASQDSIVSYQWAGEQRGEGLFMPQVLDVIWEPDSANMFGDVRSAHIVLDTTITTGGVMPDHFRRYEPFQHDAHYIQAVIISDPERAVLWHATATMDDAGVGGKMVAVAVLSTYYSERIFLLLDPPDLDAEEYRRVGIAIMGCSDGENPKVQGDIASGWKRITIKLV</sequence>
<name>A0ABR3SJ58_9PEZI</name>
<dbReference type="PANTHER" id="PTHR33112:SF16">
    <property type="entry name" value="HETEROKARYON INCOMPATIBILITY DOMAIN-CONTAINING PROTEIN"/>
    <property type="match status" value="1"/>
</dbReference>
<reference evidence="1 2" key="1">
    <citation type="submission" date="2024-02" db="EMBL/GenBank/DDBJ databases">
        <title>De novo assembly and annotation of 12 fungi associated with fruit tree decline syndrome in Ontario, Canada.</title>
        <authorList>
            <person name="Sulman M."/>
            <person name="Ellouze W."/>
            <person name="Ilyukhin E."/>
        </authorList>
    </citation>
    <scope>NUCLEOTIDE SEQUENCE [LARGE SCALE GENOMIC DNA]</scope>
    <source>
        <strain evidence="1 2">M1-105</strain>
    </source>
</reference>
<dbReference type="PANTHER" id="PTHR33112">
    <property type="entry name" value="DOMAIN PROTEIN, PUTATIVE-RELATED"/>
    <property type="match status" value="1"/>
</dbReference>
<proteinExistence type="predicted"/>
<gene>
    <name evidence="1" type="ORF">SLS56_008763</name>
</gene>
<evidence type="ECO:0000313" key="1">
    <source>
        <dbReference type="EMBL" id="KAL1622326.1"/>
    </source>
</evidence>
<protein>
    <submittedName>
        <fullName evidence="1">Uncharacterized protein</fullName>
    </submittedName>
</protein>
<comment type="caution">
    <text evidence="1">The sequence shown here is derived from an EMBL/GenBank/DDBJ whole genome shotgun (WGS) entry which is preliminary data.</text>
</comment>
<organism evidence="1 2">
    <name type="scientific">Neofusicoccum ribis</name>
    <dbReference type="NCBI Taxonomy" id="45134"/>
    <lineage>
        <taxon>Eukaryota</taxon>
        <taxon>Fungi</taxon>
        <taxon>Dikarya</taxon>
        <taxon>Ascomycota</taxon>
        <taxon>Pezizomycotina</taxon>
        <taxon>Dothideomycetes</taxon>
        <taxon>Dothideomycetes incertae sedis</taxon>
        <taxon>Botryosphaeriales</taxon>
        <taxon>Botryosphaeriaceae</taxon>
        <taxon>Neofusicoccum</taxon>
    </lineage>
</organism>
<dbReference type="Proteomes" id="UP001521116">
    <property type="component" value="Unassembled WGS sequence"/>
</dbReference>
<dbReference type="EMBL" id="JAJVDC020000135">
    <property type="protein sequence ID" value="KAL1622326.1"/>
    <property type="molecule type" value="Genomic_DNA"/>
</dbReference>
<accession>A0ABR3SJ58</accession>
<keyword evidence="2" id="KW-1185">Reference proteome</keyword>